<dbReference type="Gene3D" id="3.40.50.720">
    <property type="entry name" value="NAD(P)-binding Rossmann-like Domain"/>
    <property type="match status" value="1"/>
</dbReference>
<proteinExistence type="inferred from homology"/>
<dbReference type="PRINTS" id="PR00081">
    <property type="entry name" value="GDHRDH"/>
</dbReference>
<comment type="caution">
    <text evidence="3">The sequence shown here is derived from an EMBL/GenBank/DDBJ whole genome shotgun (WGS) entry which is preliminary data.</text>
</comment>
<dbReference type="PANTHER" id="PTHR24322">
    <property type="entry name" value="PKSB"/>
    <property type="match status" value="1"/>
</dbReference>
<dbReference type="EMBL" id="LIAE01006533">
    <property type="protein sequence ID" value="PAV88119.1"/>
    <property type="molecule type" value="Genomic_DNA"/>
</dbReference>
<dbReference type="InterPro" id="IPR002347">
    <property type="entry name" value="SDR_fam"/>
</dbReference>
<dbReference type="OrthoDB" id="10253736at2759"/>
<protein>
    <recommendedName>
        <fullName evidence="5">NADP-retinol dehydrogenase</fullName>
    </recommendedName>
</protein>
<dbReference type="GO" id="GO:0016616">
    <property type="term" value="F:oxidoreductase activity, acting on the CH-OH group of donors, NAD or NADP as acceptor"/>
    <property type="evidence" value="ECO:0007669"/>
    <property type="project" value="TreeGrafter"/>
</dbReference>
<dbReference type="PROSITE" id="PS00061">
    <property type="entry name" value="ADH_SHORT"/>
    <property type="match status" value="1"/>
</dbReference>
<evidence type="ECO:0000313" key="4">
    <source>
        <dbReference type="Proteomes" id="UP000218231"/>
    </source>
</evidence>
<dbReference type="AlphaFoldDB" id="A0A2A2LPS0"/>
<dbReference type="GO" id="GO:0005811">
    <property type="term" value="C:lipid droplet"/>
    <property type="evidence" value="ECO:0007669"/>
    <property type="project" value="TreeGrafter"/>
</dbReference>
<organism evidence="3 4">
    <name type="scientific">Diploscapter pachys</name>
    <dbReference type="NCBI Taxonomy" id="2018661"/>
    <lineage>
        <taxon>Eukaryota</taxon>
        <taxon>Metazoa</taxon>
        <taxon>Ecdysozoa</taxon>
        <taxon>Nematoda</taxon>
        <taxon>Chromadorea</taxon>
        <taxon>Rhabditida</taxon>
        <taxon>Rhabditina</taxon>
        <taxon>Rhabditomorpha</taxon>
        <taxon>Rhabditoidea</taxon>
        <taxon>Rhabditidae</taxon>
        <taxon>Diploscapter</taxon>
    </lineage>
</organism>
<dbReference type="EMBL" id="LIAE01006533">
    <property type="protein sequence ID" value="PAV88120.1"/>
    <property type="molecule type" value="Genomic_DNA"/>
</dbReference>
<dbReference type="InterPro" id="IPR020904">
    <property type="entry name" value="Sc_DH/Rdtase_CS"/>
</dbReference>
<accession>A0A2A2LPS0</accession>
<comment type="similarity">
    <text evidence="1">Belongs to the short-chain dehydrogenases/reductases (SDR) family.</text>
</comment>
<keyword evidence="2" id="KW-0560">Oxidoreductase</keyword>
<dbReference type="STRING" id="2018661.A0A2A2LPS0"/>
<dbReference type="Pfam" id="PF00106">
    <property type="entry name" value="adh_short"/>
    <property type="match status" value="1"/>
</dbReference>
<evidence type="ECO:0008006" key="5">
    <source>
        <dbReference type="Google" id="ProtNLM"/>
    </source>
</evidence>
<sequence>MNAGMVNGKLLTETSEDAIERCMKVNALSHMYMLKHFLPSMISANKGHIVSVASIAGFLVTHRMVDYCASKFAAVGICQSIAEELRASGINDIKTTLVCPGLITTGLFEGFHIPSPAMPPLSPDYVADRIMEAILTEADFVSMPKFCYLAIFAKGLLPTAAIQAVNDLFGVTHCMSGFIGREKKRVGNERRNGNEEVHHHE</sequence>
<dbReference type="SUPFAM" id="SSF51735">
    <property type="entry name" value="NAD(P)-binding Rossmann-fold domains"/>
    <property type="match status" value="1"/>
</dbReference>
<evidence type="ECO:0000313" key="3">
    <source>
        <dbReference type="EMBL" id="PAV88119.1"/>
    </source>
</evidence>
<evidence type="ECO:0000256" key="1">
    <source>
        <dbReference type="ARBA" id="ARBA00006484"/>
    </source>
</evidence>
<dbReference type="InterPro" id="IPR036291">
    <property type="entry name" value="NAD(P)-bd_dom_sf"/>
</dbReference>
<gene>
    <name evidence="3" type="ORF">WR25_17733</name>
</gene>
<reference evidence="3 4" key="1">
    <citation type="journal article" date="2017" name="Curr. Biol.">
        <title>Genome architecture and evolution of a unichromosomal asexual nematode.</title>
        <authorList>
            <person name="Fradin H."/>
            <person name="Zegar C."/>
            <person name="Gutwein M."/>
            <person name="Lucas J."/>
            <person name="Kovtun M."/>
            <person name="Corcoran D."/>
            <person name="Baugh L.R."/>
            <person name="Kiontke K."/>
            <person name="Gunsalus K."/>
            <person name="Fitch D.H."/>
            <person name="Piano F."/>
        </authorList>
    </citation>
    <scope>NUCLEOTIDE SEQUENCE [LARGE SCALE GENOMIC DNA]</scope>
    <source>
        <strain evidence="3">PF1309</strain>
    </source>
</reference>
<dbReference type="PANTHER" id="PTHR24322:SF736">
    <property type="entry name" value="RETINOL DEHYDROGENASE 10"/>
    <property type="match status" value="1"/>
</dbReference>
<keyword evidence="4" id="KW-1185">Reference proteome</keyword>
<name>A0A2A2LPS0_9BILA</name>
<dbReference type="Proteomes" id="UP000218231">
    <property type="component" value="Unassembled WGS sequence"/>
</dbReference>
<evidence type="ECO:0000256" key="2">
    <source>
        <dbReference type="ARBA" id="ARBA00023002"/>
    </source>
</evidence>